<gene>
    <name evidence="1" type="ORF">SAMN06295937_1001218</name>
</gene>
<dbReference type="InterPro" id="IPR002347">
    <property type="entry name" value="SDR_fam"/>
</dbReference>
<dbReference type="Gene3D" id="3.40.50.720">
    <property type="entry name" value="NAD(P)-binding Rossmann-like Domain"/>
    <property type="match status" value="1"/>
</dbReference>
<dbReference type="EMBL" id="FUYP01000001">
    <property type="protein sequence ID" value="SKB26657.1"/>
    <property type="molecule type" value="Genomic_DNA"/>
</dbReference>
<dbReference type="InterPro" id="IPR036291">
    <property type="entry name" value="NAD(P)-bd_dom_sf"/>
</dbReference>
<accession>A0A1T4ZVN9</accession>
<protein>
    <submittedName>
        <fullName evidence="1">Short chain dehydrogenase</fullName>
    </submittedName>
</protein>
<dbReference type="RefSeq" id="WP_281250910.1">
    <property type="nucleotide sequence ID" value="NZ_FUYP01000001.1"/>
</dbReference>
<dbReference type="SUPFAM" id="SSF51735">
    <property type="entry name" value="NAD(P)-binding Rossmann-fold domains"/>
    <property type="match status" value="1"/>
</dbReference>
<dbReference type="Pfam" id="PF00106">
    <property type="entry name" value="adh_short"/>
    <property type="match status" value="1"/>
</dbReference>
<proteinExistence type="predicted"/>
<reference evidence="2" key="1">
    <citation type="submission" date="2017-02" db="EMBL/GenBank/DDBJ databases">
        <authorList>
            <person name="Varghese N."/>
            <person name="Submissions S."/>
        </authorList>
    </citation>
    <scope>NUCLEOTIDE SEQUENCE [LARGE SCALE GENOMIC DNA]</scope>
    <source>
        <strain evidence="2">R11H</strain>
    </source>
</reference>
<name>A0A1T4ZVN9_9SPHN</name>
<evidence type="ECO:0000313" key="1">
    <source>
        <dbReference type="EMBL" id="SKB26657.1"/>
    </source>
</evidence>
<dbReference type="Proteomes" id="UP000190044">
    <property type="component" value="Unassembled WGS sequence"/>
</dbReference>
<keyword evidence="2" id="KW-1185">Reference proteome</keyword>
<evidence type="ECO:0000313" key="2">
    <source>
        <dbReference type="Proteomes" id="UP000190044"/>
    </source>
</evidence>
<organism evidence="1 2">
    <name type="scientific">Sphingopyxis flava</name>
    <dbReference type="NCBI Taxonomy" id="1507287"/>
    <lineage>
        <taxon>Bacteria</taxon>
        <taxon>Pseudomonadati</taxon>
        <taxon>Pseudomonadota</taxon>
        <taxon>Alphaproteobacteria</taxon>
        <taxon>Sphingomonadales</taxon>
        <taxon>Sphingomonadaceae</taxon>
        <taxon>Sphingopyxis</taxon>
    </lineage>
</organism>
<dbReference type="AlphaFoldDB" id="A0A1T4ZVN9"/>
<sequence>MSIRTDPAEFAHKRVVVSGGTKGLGRATVERFLAGGARVLAAARGNPDPIAGAEFVRADLTSREGSEMLAAAALANMGGVDIIAHVIGGSSSPAGASPP</sequence>